<dbReference type="Pfam" id="PF01451">
    <property type="entry name" value="LMWPc"/>
    <property type="match status" value="1"/>
</dbReference>
<dbReference type="PANTHER" id="PTHR43428">
    <property type="entry name" value="ARSENATE REDUCTASE"/>
    <property type="match status" value="1"/>
</dbReference>
<keyword evidence="1" id="KW-0059">Arsenical resistance</keyword>
<dbReference type="Proteomes" id="UP000064893">
    <property type="component" value="Chromosome"/>
</dbReference>
<dbReference type="GO" id="GO:0016491">
    <property type="term" value="F:oxidoreductase activity"/>
    <property type="evidence" value="ECO:0007669"/>
    <property type="project" value="UniProtKB-KW"/>
</dbReference>
<protein>
    <submittedName>
        <fullName evidence="3">Arsenate reductase</fullName>
        <ecNumber evidence="3">1.20.4.-</ecNumber>
    </submittedName>
</protein>
<dbReference type="AlphaFoldDB" id="A0A0S2HXI7"/>
<dbReference type="PANTHER" id="PTHR43428:SF1">
    <property type="entry name" value="ARSENATE REDUCTASE"/>
    <property type="match status" value="1"/>
</dbReference>
<evidence type="ECO:0000313" key="4">
    <source>
        <dbReference type="Proteomes" id="UP000064893"/>
    </source>
</evidence>
<dbReference type="OrthoDB" id="9799096at2"/>
<evidence type="ECO:0000259" key="2">
    <source>
        <dbReference type="SMART" id="SM00226"/>
    </source>
</evidence>
<dbReference type="InterPro" id="IPR023485">
    <property type="entry name" value="Ptyr_pPase"/>
</dbReference>
<evidence type="ECO:0000256" key="1">
    <source>
        <dbReference type="ARBA" id="ARBA00022849"/>
    </source>
</evidence>
<dbReference type="KEGG" id="blq:L21SP5_01141"/>
<keyword evidence="4" id="KW-1185">Reference proteome</keyword>
<organism evidence="3 4">
    <name type="scientific">Salinivirga cyanobacteriivorans</name>
    <dbReference type="NCBI Taxonomy" id="1307839"/>
    <lineage>
        <taxon>Bacteria</taxon>
        <taxon>Pseudomonadati</taxon>
        <taxon>Bacteroidota</taxon>
        <taxon>Bacteroidia</taxon>
        <taxon>Bacteroidales</taxon>
        <taxon>Salinivirgaceae</taxon>
        <taxon>Salinivirga</taxon>
    </lineage>
</organism>
<proteinExistence type="predicted"/>
<reference evidence="3 4" key="1">
    <citation type="submission" date="2015-11" db="EMBL/GenBank/DDBJ databases">
        <title>Description and complete genome sequence of a novel strain predominating in hypersaline microbial mats and representing a new family of the Bacteriodetes phylum.</title>
        <authorList>
            <person name="Spring S."/>
            <person name="Bunk B."/>
            <person name="Sproer C."/>
            <person name="Klenk H.-P."/>
        </authorList>
    </citation>
    <scope>NUCLEOTIDE SEQUENCE [LARGE SCALE GENOMIC DNA]</scope>
    <source>
        <strain evidence="3 4">L21-Spi-D4</strain>
    </source>
</reference>
<dbReference type="GO" id="GO:0046685">
    <property type="term" value="P:response to arsenic-containing substance"/>
    <property type="evidence" value="ECO:0007669"/>
    <property type="project" value="UniProtKB-KW"/>
</dbReference>
<dbReference type="Gene3D" id="3.40.50.2300">
    <property type="match status" value="1"/>
</dbReference>
<sequence length="142" mass="16342">MATTVLILSDKNETRSLILEGWLKYYAKSDAEITSAGLESGKLNLIAAKAMMEAVIDITKYKSKALDSLENDNFDHIITLTEEAHKLTLNKFPKAQIHHKPTLHPLNENDEDMEKLKKHRKTVNELEEYAMEFTHKHIRKLI</sequence>
<name>A0A0S2HXI7_9BACT</name>
<dbReference type="InterPro" id="IPR036196">
    <property type="entry name" value="Ptyr_pPase_sf"/>
</dbReference>
<gene>
    <name evidence="3" type="primary">arsC_1</name>
    <name evidence="3" type="ORF">L21SP5_01141</name>
</gene>
<accession>A0A0S2HXI7</accession>
<dbReference type="STRING" id="1307839.L21SP5_01141"/>
<dbReference type="EC" id="1.20.4.-" evidence="3"/>
<feature type="domain" description="Phosphotyrosine protein phosphatase I" evidence="2">
    <location>
        <begin position="3"/>
        <end position="136"/>
    </location>
</feature>
<evidence type="ECO:0000313" key="3">
    <source>
        <dbReference type="EMBL" id="ALO14800.1"/>
    </source>
</evidence>
<dbReference type="SMART" id="SM00226">
    <property type="entry name" value="LMWPc"/>
    <property type="match status" value="1"/>
</dbReference>
<dbReference type="RefSeq" id="WP_057952316.1">
    <property type="nucleotide sequence ID" value="NZ_CP013118.1"/>
</dbReference>
<dbReference type="SUPFAM" id="SSF52788">
    <property type="entry name" value="Phosphotyrosine protein phosphatases I"/>
    <property type="match status" value="1"/>
</dbReference>
<keyword evidence="3" id="KW-0560">Oxidoreductase</keyword>
<dbReference type="EMBL" id="CP013118">
    <property type="protein sequence ID" value="ALO14800.1"/>
    <property type="molecule type" value="Genomic_DNA"/>
</dbReference>